<dbReference type="SUPFAM" id="SSF48452">
    <property type="entry name" value="TPR-like"/>
    <property type="match status" value="1"/>
</dbReference>
<dbReference type="PANTHER" id="PTHR35807:SF1">
    <property type="entry name" value="TRANSCRIPTIONAL REGULATOR REDD"/>
    <property type="match status" value="1"/>
</dbReference>
<dbReference type="GO" id="GO:0003677">
    <property type="term" value="F:DNA binding"/>
    <property type="evidence" value="ECO:0007669"/>
    <property type="project" value="TreeGrafter"/>
</dbReference>
<dbReference type="GO" id="GO:0016887">
    <property type="term" value="F:ATP hydrolysis activity"/>
    <property type="evidence" value="ECO:0007669"/>
    <property type="project" value="InterPro"/>
</dbReference>
<dbReference type="Pfam" id="PF13401">
    <property type="entry name" value="AAA_22"/>
    <property type="match status" value="1"/>
</dbReference>
<dbReference type="Gene3D" id="1.25.40.10">
    <property type="entry name" value="Tetratricopeptide repeat domain"/>
    <property type="match status" value="1"/>
</dbReference>
<keyword evidence="2" id="KW-0805">Transcription regulation</keyword>
<evidence type="ECO:0000313" key="6">
    <source>
        <dbReference type="EMBL" id="WTU74997.1"/>
    </source>
</evidence>
<dbReference type="CDD" id="cd15831">
    <property type="entry name" value="BTAD"/>
    <property type="match status" value="1"/>
</dbReference>
<evidence type="ECO:0000256" key="1">
    <source>
        <dbReference type="ARBA" id="ARBA00023012"/>
    </source>
</evidence>
<feature type="compositionally biased region" description="Low complexity" evidence="4">
    <location>
        <begin position="183"/>
        <end position="206"/>
    </location>
</feature>
<dbReference type="InterPro" id="IPR049945">
    <property type="entry name" value="AAA_22"/>
</dbReference>
<organism evidence="6">
    <name type="scientific">Streptomyces sp. NBC_00049</name>
    <dbReference type="NCBI Taxonomy" id="2903617"/>
    <lineage>
        <taxon>Bacteria</taxon>
        <taxon>Bacillati</taxon>
        <taxon>Actinomycetota</taxon>
        <taxon>Actinomycetes</taxon>
        <taxon>Kitasatosporales</taxon>
        <taxon>Streptomycetaceae</taxon>
        <taxon>Streptomyces</taxon>
    </lineage>
</organism>
<dbReference type="GO" id="GO:0000160">
    <property type="term" value="P:phosphorelay signal transduction system"/>
    <property type="evidence" value="ECO:0007669"/>
    <property type="project" value="UniProtKB-KW"/>
</dbReference>
<feature type="domain" description="Bacterial transcriptional activator" evidence="5">
    <location>
        <begin position="29"/>
        <end position="173"/>
    </location>
</feature>
<dbReference type="Pfam" id="PF03704">
    <property type="entry name" value="BTAD"/>
    <property type="match status" value="1"/>
</dbReference>
<evidence type="ECO:0000256" key="3">
    <source>
        <dbReference type="ARBA" id="ARBA00023163"/>
    </source>
</evidence>
<proteinExistence type="predicted"/>
<evidence type="ECO:0000256" key="4">
    <source>
        <dbReference type="SAM" id="MobiDB-lite"/>
    </source>
</evidence>
<dbReference type="InterPro" id="IPR051677">
    <property type="entry name" value="AfsR-DnrI-RedD_regulator"/>
</dbReference>
<dbReference type="PANTHER" id="PTHR35807">
    <property type="entry name" value="TRANSCRIPTIONAL REGULATOR REDD-RELATED"/>
    <property type="match status" value="1"/>
</dbReference>
<evidence type="ECO:0000259" key="5">
    <source>
        <dbReference type="SMART" id="SM01043"/>
    </source>
</evidence>
<dbReference type="Gene3D" id="3.40.50.300">
    <property type="entry name" value="P-loop containing nucleotide triphosphate hydrolases"/>
    <property type="match status" value="1"/>
</dbReference>
<feature type="region of interest" description="Disordered" evidence="4">
    <location>
        <begin position="183"/>
        <end position="212"/>
    </location>
</feature>
<dbReference type="EMBL" id="CP108264">
    <property type="protein sequence ID" value="WTU74997.1"/>
    <property type="molecule type" value="Genomic_DNA"/>
</dbReference>
<dbReference type="SMART" id="SM01043">
    <property type="entry name" value="BTAD"/>
    <property type="match status" value="1"/>
</dbReference>
<dbReference type="InterPro" id="IPR005158">
    <property type="entry name" value="BTAD"/>
</dbReference>
<evidence type="ECO:0000256" key="2">
    <source>
        <dbReference type="ARBA" id="ARBA00023015"/>
    </source>
</evidence>
<keyword evidence="3" id="KW-0804">Transcription</keyword>
<dbReference type="AlphaFoldDB" id="A0AAU2JQF2"/>
<dbReference type="GO" id="GO:0006355">
    <property type="term" value="P:regulation of DNA-templated transcription"/>
    <property type="evidence" value="ECO:0007669"/>
    <property type="project" value="TreeGrafter"/>
</dbReference>
<name>A0AAU2JQF2_9ACTN</name>
<keyword evidence="1" id="KW-0902">Two-component regulatory system</keyword>
<gene>
    <name evidence="6" type="ORF">OG327_17690</name>
</gene>
<dbReference type="SUPFAM" id="SSF52540">
    <property type="entry name" value="P-loop containing nucleoside triphosphate hydrolases"/>
    <property type="match status" value="1"/>
</dbReference>
<accession>A0AAU2JQF2</accession>
<dbReference type="InterPro" id="IPR011990">
    <property type="entry name" value="TPR-like_helical_dom_sf"/>
</dbReference>
<sequence>MSRLRRARPGVQVESHPAGYRPVVEPDAVDVVRFERPASTGRGAPARDPETAARVLRRALALWRGPALVDVAGSDAFRAPVTRLSELRMAALEDRIEADPRVGRGRELTGKLTALVAEHPLREGLVGALMRALVAAGRPAEALTAYGRAREALAEELGADPSPELSVLHTAVLRGEVPAGSPLPAAVPRPAGAAPDGSAPDALIPDAPAPDAPAPTNLRAGPASFVGREEDLTRVTDLIGRFRLTTLTGPGGAGKTLLAVQTAHPLLGRFPDGVWLVEPAPLSAAGDVPQAVLNAMGLRENGSAAGDALDRLTAALRTRTALLVLDNCEHLVEAAAPLADRLLGECPGLHVPAISREPLGLTGEALWPVHPLALPAAAEAVRGGPDHSRVDARRVEDAARAALGESYEAYFTEAARDGAAGPRTVREPARVTLGGRTA</sequence>
<protein>
    <recommendedName>
        <fullName evidence="5">Bacterial transcriptional activator domain-containing protein</fullName>
    </recommendedName>
</protein>
<reference evidence="6" key="1">
    <citation type="submission" date="2022-10" db="EMBL/GenBank/DDBJ databases">
        <title>The complete genomes of actinobacterial strains from the NBC collection.</title>
        <authorList>
            <person name="Joergensen T.S."/>
            <person name="Alvarez Arevalo M."/>
            <person name="Sterndorff E.B."/>
            <person name="Faurdal D."/>
            <person name="Vuksanovic O."/>
            <person name="Mourched A.-S."/>
            <person name="Charusanti P."/>
            <person name="Shaw S."/>
            <person name="Blin K."/>
            <person name="Weber T."/>
        </authorList>
    </citation>
    <scope>NUCLEOTIDE SEQUENCE</scope>
    <source>
        <strain evidence="6">NBC_00049</strain>
    </source>
</reference>
<dbReference type="InterPro" id="IPR027417">
    <property type="entry name" value="P-loop_NTPase"/>
</dbReference>